<proteinExistence type="predicted"/>
<accession>A0AAN8PYZ8</accession>
<dbReference type="Proteomes" id="UP001347796">
    <property type="component" value="Unassembled WGS sequence"/>
</dbReference>
<dbReference type="EMBL" id="JAZGQO010000008">
    <property type="protein sequence ID" value="KAK6179745.1"/>
    <property type="molecule type" value="Genomic_DNA"/>
</dbReference>
<evidence type="ECO:0000313" key="2">
    <source>
        <dbReference type="Proteomes" id="UP001347796"/>
    </source>
</evidence>
<dbReference type="AlphaFoldDB" id="A0AAN8PYZ8"/>
<name>A0AAN8PYZ8_PATCE</name>
<protein>
    <submittedName>
        <fullName evidence="1">Uncharacterized protein</fullName>
    </submittedName>
</protein>
<gene>
    <name evidence="1" type="ORF">SNE40_012035</name>
</gene>
<evidence type="ECO:0000313" key="1">
    <source>
        <dbReference type="EMBL" id="KAK6179745.1"/>
    </source>
</evidence>
<keyword evidence="2" id="KW-1185">Reference proteome</keyword>
<organism evidence="1 2">
    <name type="scientific">Patella caerulea</name>
    <name type="common">Rayed Mediterranean limpet</name>
    <dbReference type="NCBI Taxonomy" id="87958"/>
    <lineage>
        <taxon>Eukaryota</taxon>
        <taxon>Metazoa</taxon>
        <taxon>Spiralia</taxon>
        <taxon>Lophotrochozoa</taxon>
        <taxon>Mollusca</taxon>
        <taxon>Gastropoda</taxon>
        <taxon>Patellogastropoda</taxon>
        <taxon>Patelloidea</taxon>
        <taxon>Patellidae</taxon>
        <taxon>Patella</taxon>
    </lineage>
</organism>
<comment type="caution">
    <text evidence="1">The sequence shown here is derived from an EMBL/GenBank/DDBJ whole genome shotgun (WGS) entry which is preliminary data.</text>
</comment>
<reference evidence="1 2" key="1">
    <citation type="submission" date="2024-01" db="EMBL/GenBank/DDBJ databases">
        <title>The genome of the rayed Mediterranean limpet Patella caerulea (Linnaeus, 1758).</title>
        <authorList>
            <person name="Anh-Thu Weber A."/>
            <person name="Halstead-Nussloch G."/>
        </authorList>
    </citation>
    <scope>NUCLEOTIDE SEQUENCE [LARGE SCALE GENOMIC DNA]</scope>
    <source>
        <strain evidence="1">AATW-2023a</strain>
        <tissue evidence="1">Whole specimen</tissue>
    </source>
</reference>
<sequence length="155" mass="17765">MIKLCKEDTSCFIGGNTLEGIEAFNWDNNYQELKSNCPTLTSLLVSALTSKWSVKTLSFATRQHNSIKLVLGCLTPVILYNRRPRVLNNFQQLNSLQLRLAGCKREVFARFSHLGLCTGLFSTRSTIDRIRKNYNADVYEWKKKSFRLPPATTRI</sequence>